<reference evidence="1 2" key="1">
    <citation type="submission" date="2024-02" db="EMBL/GenBank/DDBJ databases">
        <authorList>
            <person name="Chen Y."/>
            <person name="Shah S."/>
            <person name="Dougan E. K."/>
            <person name="Thang M."/>
            <person name="Chan C."/>
        </authorList>
    </citation>
    <scope>NUCLEOTIDE SEQUENCE [LARGE SCALE GENOMIC DNA]</scope>
</reference>
<evidence type="ECO:0000313" key="2">
    <source>
        <dbReference type="Proteomes" id="UP001642484"/>
    </source>
</evidence>
<dbReference type="Proteomes" id="UP001642484">
    <property type="component" value="Unassembled WGS sequence"/>
</dbReference>
<dbReference type="InterPro" id="IPR032675">
    <property type="entry name" value="LRR_dom_sf"/>
</dbReference>
<sequence>MAIRTRMRTLVALTWIPKSMAAMYVALGAGTVQLVLRLCSGVGQGGIDALASFPVSLTSLHLNFSCNSEIRSLASICQSIRGLAQSSLKLLDLDVSAVEKINDKSLILLAETLELSRLRNIFLSFRSCRALSDVGVEAVAGALPPQCHTPQAGFCRL</sequence>
<dbReference type="Gene3D" id="3.80.10.10">
    <property type="entry name" value="Ribonuclease Inhibitor"/>
    <property type="match status" value="1"/>
</dbReference>
<gene>
    <name evidence="1" type="ORF">CCMP2556_LOCUS10742</name>
</gene>
<dbReference type="SUPFAM" id="SSF52047">
    <property type="entry name" value="RNI-like"/>
    <property type="match status" value="1"/>
</dbReference>
<evidence type="ECO:0000313" key="1">
    <source>
        <dbReference type="EMBL" id="CAK9012170.1"/>
    </source>
</evidence>
<organism evidence="1 2">
    <name type="scientific">Durusdinium trenchii</name>
    <dbReference type="NCBI Taxonomy" id="1381693"/>
    <lineage>
        <taxon>Eukaryota</taxon>
        <taxon>Sar</taxon>
        <taxon>Alveolata</taxon>
        <taxon>Dinophyceae</taxon>
        <taxon>Suessiales</taxon>
        <taxon>Symbiodiniaceae</taxon>
        <taxon>Durusdinium</taxon>
    </lineage>
</organism>
<dbReference type="EMBL" id="CAXAMN010005080">
    <property type="protein sequence ID" value="CAK9012170.1"/>
    <property type="molecule type" value="Genomic_DNA"/>
</dbReference>
<comment type="caution">
    <text evidence="1">The sequence shown here is derived from an EMBL/GenBank/DDBJ whole genome shotgun (WGS) entry which is preliminary data.</text>
</comment>
<protein>
    <submittedName>
        <fullName evidence="1">Uncharacterized protein</fullName>
    </submittedName>
</protein>
<name>A0ABP0JD09_9DINO</name>
<keyword evidence="2" id="KW-1185">Reference proteome</keyword>
<accession>A0ABP0JD09</accession>
<proteinExistence type="predicted"/>